<dbReference type="InterPro" id="IPR043502">
    <property type="entry name" value="DNA/RNA_pol_sf"/>
</dbReference>
<dbReference type="Pfam" id="PF14529">
    <property type="entry name" value="Exo_endo_phos_2"/>
    <property type="match status" value="1"/>
</dbReference>
<dbReference type="InterPro" id="IPR005135">
    <property type="entry name" value="Endo/exonuclease/phosphatase"/>
</dbReference>
<dbReference type="InterPro" id="IPR036397">
    <property type="entry name" value="RNaseH_sf"/>
</dbReference>
<gene>
    <name evidence="3" type="ORF">DGAL_LOCUS17475</name>
</gene>
<dbReference type="GO" id="GO:0003824">
    <property type="term" value="F:catalytic activity"/>
    <property type="evidence" value="ECO:0007669"/>
    <property type="project" value="InterPro"/>
</dbReference>
<dbReference type="GO" id="GO:0003676">
    <property type="term" value="F:nucleic acid binding"/>
    <property type="evidence" value="ECO:0007669"/>
    <property type="project" value="InterPro"/>
</dbReference>
<dbReference type="Proteomes" id="UP000789390">
    <property type="component" value="Unassembled WGS sequence"/>
</dbReference>
<feature type="region of interest" description="Disordered" evidence="1">
    <location>
        <begin position="248"/>
        <end position="284"/>
    </location>
</feature>
<proteinExistence type="predicted"/>
<dbReference type="SUPFAM" id="SSF53098">
    <property type="entry name" value="Ribonuclease H-like"/>
    <property type="match status" value="1"/>
</dbReference>
<dbReference type="Gene3D" id="3.60.10.10">
    <property type="entry name" value="Endonuclease/exonuclease/phosphatase"/>
    <property type="match status" value="1"/>
</dbReference>
<protein>
    <recommendedName>
        <fullName evidence="2">Reverse transcriptase domain-containing protein</fullName>
    </recommendedName>
</protein>
<evidence type="ECO:0000256" key="1">
    <source>
        <dbReference type="SAM" id="MobiDB-lite"/>
    </source>
</evidence>
<dbReference type="PANTHER" id="PTHR33332">
    <property type="entry name" value="REVERSE TRANSCRIPTASE DOMAIN-CONTAINING PROTEIN"/>
    <property type="match status" value="1"/>
</dbReference>
<accession>A0A8J2WQM3</accession>
<dbReference type="InterPro" id="IPR036691">
    <property type="entry name" value="Endo/exonu/phosph_ase_sf"/>
</dbReference>
<dbReference type="Gene3D" id="3.30.420.10">
    <property type="entry name" value="Ribonuclease H-like superfamily/Ribonuclease H"/>
    <property type="match status" value="2"/>
</dbReference>
<keyword evidence="4" id="KW-1185">Reference proteome</keyword>
<sequence length="1014" mass="114345">MDRPGGGVAILIHKSLQFSPLSLPHLETIEVVGVSIALRNNSNKLIDILSVYIPNGNSCSEEELTSLTTGRNNFIIGGDFNGHHGRWETSCNLPNQSGRALANILENTTNIELATPTNLGTRLNPISLTYSTIDLTLMAPHLAISSEITRGPHLSSDHLPLHIRVQADPTLSIERAPTWNLKDADWITWNKEISTTITSSLFYSSESPDEKYQIYLSALLDATKSSGIILTRTPDTIKIRAESALVGHRLQESSSNGEKSQKSVRPKQRSVMCSTNKEAWKKKKTKKKRIILKAKKTSMNNFMNTLSPKSNSTKTWAFAKAWTSGTKAPDLNSSPIEDPETNQIVTLPKEKSKNFLIPIRPSKRDIPDDPRLEQLIKKEIRSTEPNALNSQITSSELEHSLRQLKSRSMGRDLIHNQMITNLSEENKMHLLHLLNHMLQTHYVPTDWKTATVIPIRKTDKPARKARILSAHIPNLLPRERLELYIREGFNKRKPLNTYAIFLDIAKAFDTTWIQGLLFKLCRKGVRGNILGWLNNLLRNRTYNVRIGNTHSEDRNLKVGVPQGSPLSPLLFSVMMDDFPILDSPGETYMFADDIESHIHASDGHEAETLLTPHLDSISKWSRKWRIKFSPEKSILVNFSRQRRAQTNPLLFLNGKRLPQANQVKHLGVYFDKGLRWIKQTEVAISKAVKIKNLFTVLSNTKHGPSLDSLSILYKALARSRLEYGLTVYGSSSKGRKAKLETVQNDILRIILNAQKSTPIKEMQCELGIPPLDSRRTWLAGRYIFRTEKDKNHPLHSRCKDLCKIPKTWKDHNIPSLKQAMAHIALANIDLFQHDLDYYPTHHGRPPWKESPIAINFFPLSKSTAMSNPTGARALFNEIKSTHFTRTCLAYTDGSLNKFTGKTTYAVFIPSQGIQEATTITKNSSVFTAEAEAINRAMELNYHHPTHTHELTISQIQAAGTKVNLYWIPSHVGIPGNEMADQLASEESDQRLASRVQQNQLTSAEQAAVFKEYLS</sequence>
<dbReference type="OrthoDB" id="6378051at2759"/>
<feature type="domain" description="Reverse transcriptase" evidence="2">
    <location>
        <begin position="436"/>
        <end position="657"/>
    </location>
</feature>
<dbReference type="EMBL" id="CAKKLH010000341">
    <property type="protein sequence ID" value="CAH0113578.1"/>
    <property type="molecule type" value="Genomic_DNA"/>
</dbReference>
<dbReference type="InterPro" id="IPR000477">
    <property type="entry name" value="RT_dom"/>
</dbReference>
<dbReference type="AlphaFoldDB" id="A0A8J2WQM3"/>
<dbReference type="GO" id="GO:0071897">
    <property type="term" value="P:DNA biosynthetic process"/>
    <property type="evidence" value="ECO:0007669"/>
    <property type="project" value="UniProtKB-ARBA"/>
</dbReference>
<evidence type="ECO:0000313" key="3">
    <source>
        <dbReference type="EMBL" id="CAH0113578.1"/>
    </source>
</evidence>
<name>A0A8J2WQM3_9CRUS</name>
<comment type="caution">
    <text evidence="3">The sequence shown here is derived from an EMBL/GenBank/DDBJ whole genome shotgun (WGS) entry which is preliminary data.</text>
</comment>
<dbReference type="SUPFAM" id="SSF56219">
    <property type="entry name" value="DNase I-like"/>
    <property type="match status" value="1"/>
</dbReference>
<dbReference type="SUPFAM" id="SSF56672">
    <property type="entry name" value="DNA/RNA polymerases"/>
    <property type="match status" value="1"/>
</dbReference>
<reference evidence="3" key="1">
    <citation type="submission" date="2021-11" db="EMBL/GenBank/DDBJ databases">
        <authorList>
            <person name="Schell T."/>
        </authorList>
    </citation>
    <scope>NUCLEOTIDE SEQUENCE</scope>
    <source>
        <strain evidence="3">M5</strain>
    </source>
</reference>
<evidence type="ECO:0000313" key="4">
    <source>
        <dbReference type="Proteomes" id="UP000789390"/>
    </source>
</evidence>
<organism evidence="3 4">
    <name type="scientific">Daphnia galeata</name>
    <dbReference type="NCBI Taxonomy" id="27404"/>
    <lineage>
        <taxon>Eukaryota</taxon>
        <taxon>Metazoa</taxon>
        <taxon>Ecdysozoa</taxon>
        <taxon>Arthropoda</taxon>
        <taxon>Crustacea</taxon>
        <taxon>Branchiopoda</taxon>
        <taxon>Diplostraca</taxon>
        <taxon>Cladocera</taxon>
        <taxon>Anomopoda</taxon>
        <taxon>Daphniidae</taxon>
        <taxon>Daphnia</taxon>
    </lineage>
</organism>
<dbReference type="PROSITE" id="PS50878">
    <property type="entry name" value="RT_POL"/>
    <property type="match status" value="1"/>
</dbReference>
<dbReference type="InterPro" id="IPR012337">
    <property type="entry name" value="RNaseH-like_sf"/>
</dbReference>
<dbReference type="CDD" id="cd09276">
    <property type="entry name" value="Rnase_HI_RT_non_LTR"/>
    <property type="match status" value="1"/>
</dbReference>
<evidence type="ECO:0000259" key="2">
    <source>
        <dbReference type="PROSITE" id="PS50878"/>
    </source>
</evidence>
<dbReference type="GO" id="GO:0042575">
    <property type="term" value="C:DNA polymerase complex"/>
    <property type="evidence" value="ECO:0007669"/>
    <property type="project" value="UniProtKB-ARBA"/>
</dbReference>
<dbReference type="Pfam" id="PF00078">
    <property type="entry name" value="RVT_1"/>
    <property type="match status" value="1"/>
</dbReference>